<organism evidence="1 2">
    <name type="scientific">Negativicoccus succinicivorans</name>
    <dbReference type="NCBI Taxonomy" id="620903"/>
    <lineage>
        <taxon>Bacteria</taxon>
        <taxon>Bacillati</taxon>
        <taxon>Bacillota</taxon>
        <taxon>Negativicutes</taxon>
        <taxon>Veillonellales</taxon>
        <taxon>Veillonellaceae</taxon>
        <taxon>Negativicoccus</taxon>
    </lineage>
</organism>
<accession>A0A841R5D1</accession>
<reference evidence="1 2" key="1">
    <citation type="submission" date="2020-08" db="EMBL/GenBank/DDBJ databases">
        <title>Genomic Encyclopedia of Type Strains, Phase IV (KMG-IV): sequencing the most valuable type-strain genomes for metagenomic binning, comparative biology and taxonomic classification.</title>
        <authorList>
            <person name="Goeker M."/>
        </authorList>
    </citation>
    <scope>NUCLEOTIDE SEQUENCE [LARGE SCALE GENOMIC DNA]</scope>
    <source>
        <strain evidence="1 2">DSM 21255</strain>
    </source>
</reference>
<dbReference type="Proteomes" id="UP000591941">
    <property type="component" value="Unassembled WGS sequence"/>
</dbReference>
<dbReference type="Pfam" id="PF00300">
    <property type="entry name" value="His_Phos_1"/>
    <property type="match status" value="1"/>
</dbReference>
<dbReference type="GeneID" id="93486043"/>
<evidence type="ECO:0000313" key="1">
    <source>
        <dbReference type="EMBL" id="MBB6477732.1"/>
    </source>
</evidence>
<name>A0A841R5D1_9FIRM</name>
<dbReference type="RefSeq" id="WP_159822689.1">
    <property type="nucleotide sequence ID" value="NZ_CABWNB010000002.1"/>
</dbReference>
<dbReference type="EC" id="3.1.3.-" evidence="1"/>
<gene>
    <name evidence="1" type="ORF">HNR45_000765</name>
</gene>
<sequence>MRLYLMRHGHAVKERAALDNFHRPLTDTGIAETEKMGRHLKEMLPDQAVGIYLSPLVRTQQTGEILARTLRDGRAAADVTSGTLYALARDNWEPLDNHLINLTASGGPEHVFFVSHQPFLEAWLYGLTGVSLSFKQSSVAVIDLRRGKKSKLVAYLTPSLWEK</sequence>
<proteinExistence type="predicted"/>
<keyword evidence="2" id="KW-1185">Reference proteome</keyword>
<dbReference type="InterPro" id="IPR029033">
    <property type="entry name" value="His_PPase_superfam"/>
</dbReference>
<protein>
    <submittedName>
        <fullName evidence="1">Phosphohistidine phosphatase</fullName>
        <ecNumber evidence="1">3.1.3.-</ecNumber>
    </submittedName>
</protein>
<dbReference type="GO" id="GO:0016787">
    <property type="term" value="F:hydrolase activity"/>
    <property type="evidence" value="ECO:0007669"/>
    <property type="project" value="UniProtKB-KW"/>
</dbReference>
<comment type="caution">
    <text evidence="1">The sequence shown here is derived from an EMBL/GenBank/DDBJ whole genome shotgun (WGS) entry which is preliminary data.</text>
</comment>
<dbReference type="SMART" id="SM00855">
    <property type="entry name" value="PGAM"/>
    <property type="match status" value="1"/>
</dbReference>
<dbReference type="CDD" id="cd07067">
    <property type="entry name" value="HP_PGM_like"/>
    <property type="match status" value="1"/>
</dbReference>
<dbReference type="InterPro" id="IPR013078">
    <property type="entry name" value="His_Pase_superF_clade-1"/>
</dbReference>
<dbReference type="SUPFAM" id="SSF53254">
    <property type="entry name" value="Phosphoglycerate mutase-like"/>
    <property type="match status" value="1"/>
</dbReference>
<evidence type="ECO:0000313" key="2">
    <source>
        <dbReference type="Proteomes" id="UP000591941"/>
    </source>
</evidence>
<dbReference type="EMBL" id="JACHHI010000003">
    <property type="protein sequence ID" value="MBB6477732.1"/>
    <property type="molecule type" value="Genomic_DNA"/>
</dbReference>
<dbReference type="OrthoDB" id="2388260at2"/>
<dbReference type="Gene3D" id="3.40.50.1240">
    <property type="entry name" value="Phosphoglycerate mutase-like"/>
    <property type="match status" value="1"/>
</dbReference>
<dbReference type="AlphaFoldDB" id="A0A841R5D1"/>
<keyword evidence="1" id="KW-0378">Hydrolase</keyword>